<organism evidence="2 3">
    <name type="scientific">Rhizoctonia solani</name>
    <dbReference type="NCBI Taxonomy" id="456999"/>
    <lineage>
        <taxon>Eukaryota</taxon>
        <taxon>Fungi</taxon>
        <taxon>Dikarya</taxon>
        <taxon>Basidiomycota</taxon>
        <taxon>Agaricomycotina</taxon>
        <taxon>Agaricomycetes</taxon>
        <taxon>Cantharellales</taxon>
        <taxon>Ceratobasidiaceae</taxon>
        <taxon>Rhizoctonia</taxon>
    </lineage>
</organism>
<name>A0A8H7I909_9AGAM</name>
<evidence type="ECO:0000256" key="1">
    <source>
        <dbReference type="SAM" id="MobiDB-lite"/>
    </source>
</evidence>
<feature type="region of interest" description="Disordered" evidence="1">
    <location>
        <begin position="81"/>
        <end position="132"/>
    </location>
</feature>
<dbReference type="Proteomes" id="UP000614334">
    <property type="component" value="Unassembled WGS sequence"/>
</dbReference>
<dbReference type="AlphaFoldDB" id="A0A8H7I909"/>
<evidence type="ECO:0000313" key="3">
    <source>
        <dbReference type="Proteomes" id="UP000614334"/>
    </source>
</evidence>
<sequence>MPHPLSKVDPIGSTSWVSFWPKPSKGLPAFAQPTPVQAVPQSHLPLYLRVSNPQLGQPPLHLRLQLLPIPLWSRLTTPMLHRQNREQSKAVADLDVSLDPPQLADVPHQSRGSILPLDEHEGHRWGLGPPSP</sequence>
<comment type="caution">
    <text evidence="2">The sequence shown here is derived from an EMBL/GenBank/DDBJ whole genome shotgun (WGS) entry which is preliminary data.</text>
</comment>
<accession>A0A8H7I909</accession>
<dbReference type="EMBL" id="JACYCF010000017">
    <property type="protein sequence ID" value="KAF8751759.1"/>
    <property type="molecule type" value="Genomic_DNA"/>
</dbReference>
<gene>
    <name evidence="2" type="ORF">RHS01_08399</name>
</gene>
<proteinExistence type="predicted"/>
<evidence type="ECO:0000313" key="2">
    <source>
        <dbReference type="EMBL" id="KAF8751759.1"/>
    </source>
</evidence>
<protein>
    <submittedName>
        <fullName evidence="2">Uncharacterized protein</fullName>
    </submittedName>
</protein>
<reference evidence="2" key="1">
    <citation type="submission" date="2020-09" db="EMBL/GenBank/DDBJ databases">
        <title>Comparative genome analyses of four rice-infecting Rhizoctonia solani isolates reveal extensive enrichment of homogalacturonan modification genes.</title>
        <authorList>
            <person name="Lee D.-Y."/>
            <person name="Jeon J."/>
            <person name="Kim K.-T."/>
            <person name="Cheong K."/>
            <person name="Song H."/>
            <person name="Choi G."/>
            <person name="Ko J."/>
            <person name="Opiyo S.O."/>
            <person name="Zuo S."/>
            <person name="Madhav S."/>
            <person name="Lee Y.-H."/>
            <person name="Wang G.-L."/>
        </authorList>
    </citation>
    <scope>NUCLEOTIDE SEQUENCE</scope>
    <source>
        <strain evidence="2">AG1-IA B2</strain>
    </source>
</reference>